<feature type="compositionally biased region" description="Basic and acidic residues" evidence="1">
    <location>
        <begin position="404"/>
        <end position="417"/>
    </location>
</feature>
<feature type="compositionally biased region" description="Low complexity" evidence="1">
    <location>
        <begin position="677"/>
        <end position="692"/>
    </location>
</feature>
<comment type="caution">
    <text evidence="2">The sequence shown here is derived from an EMBL/GenBank/DDBJ whole genome shotgun (WGS) entry which is preliminary data.</text>
</comment>
<dbReference type="AlphaFoldDB" id="A0AA35XCB4"/>
<feature type="compositionally biased region" description="Polar residues" evidence="1">
    <location>
        <begin position="422"/>
        <end position="436"/>
    </location>
</feature>
<feature type="compositionally biased region" description="Polar residues" evidence="1">
    <location>
        <begin position="186"/>
        <end position="209"/>
    </location>
</feature>
<keyword evidence="3" id="KW-1185">Reference proteome</keyword>
<feature type="non-terminal residue" evidence="2">
    <location>
        <position position="1"/>
    </location>
</feature>
<protein>
    <submittedName>
        <fullName evidence="2">Calmodulin-binding transcription activator 2</fullName>
    </submittedName>
</protein>
<feature type="compositionally biased region" description="Polar residues" evidence="1">
    <location>
        <begin position="623"/>
        <end position="632"/>
    </location>
</feature>
<feature type="compositionally biased region" description="Low complexity" evidence="1">
    <location>
        <begin position="718"/>
        <end position="728"/>
    </location>
</feature>
<feature type="region of interest" description="Disordered" evidence="1">
    <location>
        <begin position="402"/>
        <end position="489"/>
    </location>
</feature>
<dbReference type="EMBL" id="CASHTH010004096">
    <property type="protein sequence ID" value="CAI8053468.1"/>
    <property type="molecule type" value="Genomic_DNA"/>
</dbReference>
<sequence length="954" mass="102367">ALQDEAELRHSLAPANWAYLTISDRNLCSILSQSNTALEIHTLAAQLRLTLDQNMTKVATLDHAIATNNSGLPFDWVKEAQPKRQRARVAPKEISGICHDGGSAGNNARLINIGGVGSNAGAVSEQADENQILKALSSSPHIILCCPQNGSVSYVLLNGASLGGGVGKGTAVMGNERGREGEINESNQLSSSTAASDQDSGNSAASILGSSCKGDRGPKGKARADPSGPQTDYDLSKFNNFASRLTEVDPLQGFVSLEYGGGPPEHFQALRVPPGGQNLEEGVEVSGSMLDGMSGVLAEQLVGSGNQMPPHSITLKPLDKGSSNASYTPQNAHQTFSLPPYTSLPAATAHRLTLSHPTTISSTSNVLDDSIEGGEGEMFDLSLNLDPESLRDLLRVPLSPEVGVARETEGGRRREETAANAMESTSTLSPISQLMQSLVPPMGVGREGAGEGEENVFLDGSLPSGASPNSSGMESLTDTSTTPNASNSENYIDIHSAQSGPMDVLNTRLPRNPSLSSLHVFPEQGSPVSTSYQWEELLHRPSDTLTPSETMRHSQQTASACSAAQPRSHTNASMSHTATTSHSGSPQSLYSVPTSAYPHQLSPLSLPTTSTVGLPFLRELQQASVNRSSPRSGRSADPLSYPTVGGPLPPISFQDPLDEADPCVFSGGSILRPLPGPSFRSPSSSHSPSFRPSSPPPSSDSNENGVSAMDTCFLPGQPSLSRSVSPRSLSNIPEGVPMSVLLDPLNKHLVQQGAIGNFMDPPTGLSLAPSSSYRVPKSPTPSSPSIGSVSGHSTVSSLFDPGGESPSVLELCELLSESPNVQHHDFSNMTFTDTEQKQLYRAIQIIQNTFRKFKTQWQQLPRVEDRQKYAALLIENYYTRYRQLKQQQDRAARRIQHNYRMYRNRSREMNRAALFIQQMYRFHRIKRQQPDAMSTIRSPPFQHIITTPVTTTQN</sequence>
<feature type="compositionally biased region" description="Polar residues" evidence="1">
    <location>
        <begin position="464"/>
        <end position="489"/>
    </location>
</feature>
<feature type="compositionally biased region" description="Low complexity" evidence="1">
    <location>
        <begin position="554"/>
        <end position="585"/>
    </location>
</feature>
<evidence type="ECO:0000313" key="2">
    <source>
        <dbReference type="EMBL" id="CAI8053468.1"/>
    </source>
</evidence>
<reference evidence="2" key="1">
    <citation type="submission" date="2023-03" db="EMBL/GenBank/DDBJ databases">
        <authorList>
            <person name="Steffen K."/>
            <person name="Cardenas P."/>
        </authorList>
    </citation>
    <scope>NUCLEOTIDE SEQUENCE</scope>
</reference>
<accession>A0AA35XCB4</accession>
<feature type="compositionally biased region" description="Basic and acidic residues" evidence="1">
    <location>
        <begin position="213"/>
        <end position="224"/>
    </location>
</feature>
<name>A0AA35XCB4_GEOBA</name>
<feature type="region of interest" description="Disordered" evidence="1">
    <location>
        <begin position="623"/>
        <end position="728"/>
    </location>
</feature>
<evidence type="ECO:0000256" key="1">
    <source>
        <dbReference type="SAM" id="MobiDB-lite"/>
    </source>
</evidence>
<gene>
    <name evidence="2" type="ORF">GBAR_LOCUS29234</name>
</gene>
<feature type="region of interest" description="Disordered" evidence="1">
    <location>
        <begin position="543"/>
        <end position="594"/>
    </location>
</feature>
<dbReference type="Proteomes" id="UP001174909">
    <property type="component" value="Unassembled WGS sequence"/>
</dbReference>
<evidence type="ECO:0000313" key="3">
    <source>
        <dbReference type="Proteomes" id="UP001174909"/>
    </source>
</evidence>
<organism evidence="2 3">
    <name type="scientific">Geodia barretti</name>
    <name type="common">Barrett's horny sponge</name>
    <dbReference type="NCBI Taxonomy" id="519541"/>
    <lineage>
        <taxon>Eukaryota</taxon>
        <taxon>Metazoa</taxon>
        <taxon>Porifera</taxon>
        <taxon>Demospongiae</taxon>
        <taxon>Heteroscleromorpha</taxon>
        <taxon>Tetractinellida</taxon>
        <taxon>Astrophorina</taxon>
        <taxon>Geodiidae</taxon>
        <taxon>Geodia</taxon>
    </lineage>
</organism>
<feature type="region of interest" description="Disordered" evidence="1">
    <location>
        <begin position="181"/>
        <end position="233"/>
    </location>
</feature>
<feature type="region of interest" description="Disordered" evidence="1">
    <location>
        <begin position="769"/>
        <end position="791"/>
    </location>
</feature>
<proteinExistence type="predicted"/>